<evidence type="ECO:0000313" key="2">
    <source>
        <dbReference type="EMBL" id="PIO63967.1"/>
    </source>
</evidence>
<protein>
    <submittedName>
        <fullName evidence="2">SCP-2 sterol transfer family protein</fullName>
    </submittedName>
</protein>
<dbReference type="Gene3D" id="3.30.1050.10">
    <property type="entry name" value="SCP2 sterol-binding domain"/>
    <property type="match status" value="1"/>
</dbReference>
<keyword evidence="3" id="KW-1185">Reference proteome</keyword>
<name>A0A2G9U160_TELCI</name>
<sequence length="161" mass="18250">MLNPKALSILASQLFKDIIKGEIPLNELSLHRDLLPGQALPCSEMDALKSDAVFEELRERIANDEGLAKKVHTSFKINIKHEDGTVKTWIVDTKSLPAYVGHNEQPCEVEVTMKEKDFMKLVEGRLKPEQAYYLGKMRLKGLGGKAMRLKSLFRPYQKAKL</sequence>
<dbReference type="GO" id="GO:0005829">
    <property type="term" value="C:cytosol"/>
    <property type="evidence" value="ECO:0007669"/>
    <property type="project" value="TreeGrafter"/>
</dbReference>
<organism evidence="2 3">
    <name type="scientific">Teladorsagia circumcincta</name>
    <name type="common">Brown stomach worm</name>
    <name type="synonym">Ostertagia circumcincta</name>
    <dbReference type="NCBI Taxonomy" id="45464"/>
    <lineage>
        <taxon>Eukaryota</taxon>
        <taxon>Metazoa</taxon>
        <taxon>Ecdysozoa</taxon>
        <taxon>Nematoda</taxon>
        <taxon>Chromadorea</taxon>
        <taxon>Rhabditida</taxon>
        <taxon>Rhabditina</taxon>
        <taxon>Rhabditomorpha</taxon>
        <taxon>Strongyloidea</taxon>
        <taxon>Trichostrongylidae</taxon>
        <taxon>Teladorsagia</taxon>
    </lineage>
</organism>
<dbReference type="OrthoDB" id="3592703at2759"/>
<evidence type="ECO:0000313" key="3">
    <source>
        <dbReference type="Proteomes" id="UP000230423"/>
    </source>
</evidence>
<evidence type="ECO:0000259" key="1">
    <source>
        <dbReference type="Pfam" id="PF02036"/>
    </source>
</evidence>
<accession>A0A2G9U160</accession>
<dbReference type="SUPFAM" id="SSF55718">
    <property type="entry name" value="SCP-like"/>
    <property type="match status" value="1"/>
</dbReference>
<dbReference type="PANTHER" id="PTHR10094:SF25">
    <property type="entry name" value="SCP2 STEROL-BINDING DOMAIN-CONTAINING PROTEIN 1"/>
    <property type="match status" value="1"/>
</dbReference>
<reference evidence="2 3" key="1">
    <citation type="submission" date="2015-09" db="EMBL/GenBank/DDBJ databases">
        <title>Draft genome of the parasitic nematode Teladorsagia circumcincta isolate WARC Sus (inbred).</title>
        <authorList>
            <person name="Mitreva M."/>
        </authorList>
    </citation>
    <scope>NUCLEOTIDE SEQUENCE [LARGE SCALE GENOMIC DNA]</scope>
    <source>
        <strain evidence="2 3">S</strain>
    </source>
</reference>
<dbReference type="Proteomes" id="UP000230423">
    <property type="component" value="Unassembled WGS sequence"/>
</dbReference>
<gene>
    <name evidence="2" type="ORF">TELCIR_14418</name>
</gene>
<dbReference type="InterPro" id="IPR036527">
    <property type="entry name" value="SCP2_sterol-bd_dom_sf"/>
</dbReference>
<dbReference type="Pfam" id="PF02036">
    <property type="entry name" value="SCP2"/>
    <property type="match status" value="1"/>
</dbReference>
<feature type="domain" description="SCP2" evidence="1">
    <location>
        <begin position="54"/>
        <end position="154"/>
    </location>
</feature>
<dbReference type="InterPro" id="IPR003033">
    <property type="entry name" value="SCP2_sterol-bd_dom"/>
</dbReference>
<dbReference type="PANTHER" id="PTHR10094">
    <property type="entry name" value="STEROL CARRIER PROTEIN 2 SCP-2 FAMILY PROTEIN"/>
    <property type="match status" value="1"/>
</dbReference>
<proteinExistence type="predicted"/>
<dbReference type="EMBL" id="KZ350355">
    <property type="protein sequence ID" value="PIO63967.1"/>
    <property type="molecule type" value="Genomic_DNA"/>
</dbReference>
<dbReference type="AlphaFoldDB" id="A0A2G9U160"/>